<dbReference type="PIRSF" id="PIRSF036525">
    <property type="entry name" value="CobF"/>
    <property type="match status" value="1"/>
</dbReference>
<dbReference type="CDD" id="cd11643">
    <property type="entry name" value="Precorrin-6A-synthase"/>
    <property type="match status" value="1"/>
</dbReference>
<evidence type="ECO:0000313" key="7">
    <source>
        <dbReference type="EMBL" id="AFC86021.1"/>
    </source>
</evidence>
<dbReference type="GO" id="GO:0032259">
    <property type="term" value="P:methylation"/>
    <property type="evidence" value="ECO:0007669"/>
    <property type="project" value="UniProtKB-KW"/>
</dbReference>
<dbReference type="InterPro" id="IPR014777">
    <property type="entry name" value="4pyrrole_Mease_sub1"/>
</dbReference>
<dbReference type="OrthoDB" id="9787471at2"/>
<dbReference type="EMBL" id="CP003350">
    <property type="protein sequence ID" value="AFC86021.1"/>
    <property type="molecule type" value="Genomic_DNA"/>
</dbReference>
<gene>
    <name evidence="7" type="ordered locus">Fraau_1604</name>
</gene>
<feature type="domain" description="Tetrapyrrole methylase" evidence="6">
    <location>
        <begin position="3"/>
        <end position="222"/>
    </location>
</feature>
<evidence type="ECO:0000313" key="8">
    <source>
        <dbReference type="Proteomes" id="UP000005234"/>
    </source>
</evidence>
<keyword evidence="4" id="KW-0808">Transferase</keyword>
<evidence type="ECO:0000256" key="5">
    <source>
        <dbReference type="ARBA" id="ARBA00022691"/>
    </source>
</evidence>
<dbReference type="PANTHER" id="PTHR43467">
    <property type="entry name" value="COBALT-PRECORRIN-2 C(20)-METHYLTRANSFERASE"/>
    <property type="match status" value="1"/>
</dbReference>
<accession>H8L6T5</accession>
<sequence>MKTLYIIGIGAGDPDHLTLQAVRAMNAAEVLFIPHKGRDKQDLNQIRKQLCERVIAHRDYRLVDFAMPVRESEPNAYSQSVAHWHAELESTYGDLIAEHLAEAQTGAFLVWGDPSLYDGTIRVLTRLHARIGGFDWEVIPGISSIQALAARHKIPLNGIGENILITPGRKLPESIPDNIDNLVVMLDSRSHLSRLTGQHLHIHWGANIGTPGEELIEGPLDQAWPRIETARQRIREAQGWVMDTSLIRRIRPDQR</sequence>
<evidence type="ECO:0000256" key="4">
    <source>
        <dbReference type="ARBA" id="ARBA00022679"/>
    </source>
</evidence>
<dbReference type="AlphaFoldDB" id="H8L6T5"/>
<dbReference type="KEGG" id="fau:Fraau_1604"/>
<keyword evidence="5" id="KW-0949">S-adenosyl-L-methionine</keyword>
<dbReference type="InterPro" id="IPR000878">
    <property type="entry name" value="4pyrrol_Mease"/>
</dbReference>
<evidence type="ECO:0000256" key="1">
    <source>
        <dbReference type="ARBA" id="ARBA00004953"/>
    </source>
</evidence>
<reference evidence="7" key="1">
    <citation type="submission" date="2012-02" db="EMBL/GenBank/DDBJ databases">
        <title>The complete genome of Frateuria aurantia DSM 6220.</title>
        <authorList>
            <consortium name="US DOE Joint Genome Institute (JGI-PGF)"/>
            <person name="Lucas S."/>
            <person name="Copeland A."/>
            <person name="Lapidus A."/>
            <person name="Glavina del Rio T."/>
            <person name="Dalin E."/>
            <person name="Tice H."/>
            <person name="Bruce D."/>
            <person name="Goodwin L."/>
            <person name="Pitluck S."/>
            <person name="Peters L."/>
            <person name="Ovchinnikova G."/>
            <person name="Teshima H."/>
            <person name="Kyrpides N."/>
            <person name="Mavromatis K."/>
            <person name="Ivanova N."/>
            <person name="Brettin T."/>
            <person name="Detter J.C."/>
            <person name="Han C."/>
            <person name="Larimer F."/>
            <person name="Land M."/>
            <person name="Hauser L."/>
            <person name="Markowitz V."/>
            <person name="Cheng J.-F."/>
            <person name="Hugenholtz P."/>
            <person name="Woyke T."/>
            <person name="Wu D."/>
            <person name="Brambilla E."/>
            <person name="Klenk H.-P."/>
            <person name="Eisen J.A."/>
        </authorList>
    </citation>
    <scope>NUCLEOTIDE SEQUENCE</scope>
    <source>
        <strain evidence="7">DSM 6220</strain>
    </source>
</reference>
<keyword evidence="3" id="KW-0489">Methyltransferase</keyword>
<comment type="pathway">
    <text evidence="1">Cofactor biosynthesis; adenosylcobalamin biosynthesis.</text>
</comment>
<dbReference type="HOGENOM" id="CLU_098653_0_0_6"/>
<dbReference type="InterPro" id="IPR012797">
    <property type="entry name" value="CobF"/>
</dbReference>
<proteinExistence type="predicted"/>
<dbReference type="GO" id="GO:0043819">
    <property type="term" value="F:precorrin-6A synthase (deacetylating) activity"/>
    <property type="evidence" value="ECO:0007669"/>
    <property type="project" value="InterPro"/>
</dbReference>
<dbReference type="Pfam" id="PF00590">
    <property type="entry name" value="TP_methylase"/>
    <property type="match status" value="1"/>
</dbReference>
<dbReference type="InterPro" id="IPR014776">
    <property type="entry name" value="4pyrrole_Mease_sub2"/>
</dbReference>
<dbReference type="RefSeq" id="WP_014403026.1">
    <property type="nucleotide sequence ID" value="NC_017033.1"/>
</dbReference>
<dbReference type="Gene3D" id="3.40.1010.10">
    <property type="entry name" value="Cobalt-precorrin-4 Transmethylase, Domain 1"/>
    <property type="match status" value="1"/>
</dbReference>
<dbReference type="GO" id="GO:0009236">
    <property type="term" value="P:cobalamin biosynthetic process"/>
    <property type="evidence" value="ECO:0007669"/>
    <property type="project" value="UniProtKB-KW"/>
</dbReference>
<evidence type="ECO:0000256" key="3">
    <source>
        <dbReference type="ARBA" id="ARBA00022603"/>
    </source>
</evidence>
<dbReference type="eggNOG" id="COG2243">
    <property type="taxonomic scope" value="Bacteria"/>
</dbReference>
<evidence type="ECO:0000259" key="6">
    <source>
        <dbReference type="Pfam" id="PF00590"/>
    </source>
</evidence>
<protein>
    <submittedName>
        <fullName evidence="7">Precorrin-6A synthase, deacetylating</fullName>
    </submittedName>
</protein>
<dbReference type="SUPFAM" id="SSF53790">
    <property type="entry name" value="Tetrapyrrole methylase"/>
    <property type="match status" value="1"/>
</dbReference>
<evidence type="ECO:0000256" key="2">
    <source>
        <dbReference type="ARBA" id="ARBA00022573"/>
    </source>
</evidence>
<dbReference type="Gene3D" id="3.30.950.10">
    <property type="entry name" value="Methyltransferase, Cobalt-precorrin-4 Transmethylase, Domain 2"/>
    <property type="match status" value="1"/>
</dbReference>
<dbReference type="Proteomes" id="UP000005234">
    <property type="component" value="Chromosome"/>
</dbReference>
<dbReference type="InterPro" id="IPR035996">
    <property type="entry name" value="4pyrrol_Methylase_sf"/>
</dbReference>
<dbReference type="NCBIfam" id="TIGR02434">
    <property type="entry name" value="CobF"/>
    <property type="match status" value="1"/>
</dbReference>
<organism evidence="7 8">
    <name type="scientific">Frateuria aurantia (strain ATCC 33424 / DSM 6220 / KCTC 2777 / LMG 1558 / NBRC 3245 / NCIMB 13370)</name>
    <name type="common">Acetobacter aurantius</name>
    <dbReference type="NCBI Taxonomy" id="767434"/>
    <lineage>
        <taxon>Bacteria</taxon>
        <taxon>Pseudomonadati</taxon>
        <taxon>Pseudomonadota</taxon>
        <taxon>Gammaproteobacteria</taxon>
        <taxon>Lysobacterales</taxon>
        <taxon>Rhodanobacteraceae</taxon>
        <taxon>Frateuria</taxon>
    </lineage>
</organism>
<dbReference type="PANTHER" id="PTHR43467:SF1">
    <property type="entry name" value="PRECORRIN-6A SYNTHASE [DEACETYLATING]"/>
    <property type="match status" value="1"/>
</dbReference>
<name>H8L6T5_FRAAD</name>
<dbReference type="STRING" id="767434.Fraau_1604"/>
<keyword evidence="2" id="KW-0169">Cobalamin biosynthesis</keyword>
<keyword evidence="8" id="KW-1185">Reference proteome</keyword>